<dbReference type="InterPro" id="IPR002716">
    <property type="entry name" value="PIN_dom"/>
</dbReference>
<dbReference type="EMBL" id="CAJHIN010000001">
    <property type="protein sequence ID" value="CAD6490171.1"/>
    <property type="molecule type" value="Genomic_DNA"/>
</dbReference>
<proteinExistence type="predicted"/>
<dbReference type="EMBL" id="CAJHIM010000001">
    <property type="protein sequence ID" value="CAD6490740.1"/>
    <property type="molecule type" value="Genomic_DNA"/>
</dbReference>
<dbReference type="Pfam" id="PF01850">
    <property type="entry name" value="PIN"/>
    <property type="match status" value="1"/>
</dbReference>
<evidence type="ECO:0000313" key="2">
    <source>
        <dbReference type="EMBL" id="CAD6490171.1"/>
    </source>
</evidence>
<name>A0A811T428_9EURY</name>
<comment type="caution">
    <text evidence="2">The sequence shown here is derived from an EMBL/GenBank/DDBJ whole genome shotgun (WGS) entry which is preliminary data.</text>
</comment>
<evidence type="ECO:0000313" key="4">
    <source>
        <dbReference type="Proteomes" id="UP000606624"/>
    </source>
</evidence>
<gene>
    <name evidence="3" type="ORF">ANIMEMIM_00009</name>
    <name evidence="2" type="ORF">KFBDDELM_00049</name>
</gene>
<evidence type="ECO:0000259" key="1">
    <source>
        <dbReference type="Pfam" id="PF01850"/>
    </source>
</evidence>
<dbReference type="Gene3D" id="3.40.50.1010">
    <property type="entry name" value="5'-nuclease"/>
    <property type="match status" value="1"/>
</dbReference>
<dbReference type="SUPFAM" id="SSF88723">
    <property type="entry name" value="PIN domain-like"/>
    <property type="match status" value="1"/>
</dbReference>
<sequence>MADLFADTYALVEILKGNPNYEKYSGRSLITTEFNIFELAYALYRDFGDDAMNILRLVRDEITMEHVRDGDYIEASKIRLLTNKKGKNLSLIDCLGYSCAKRLGIKFFTGDREFKYMENVEYVK</sequence>
<feature type="domain" description="PIN" evidence="1">
    <location>
        <begin position="5"/>
        <end position="117"/>
    </location>
</feature>
<dbReference type="Proteomes" id="UP000606624">
    <property type="component" value="Unassembled WGS sequence"/>
</dbReference>
<organism evidence="2 4">
    <name type="scientific">Candidatus Argoarchaeum ethanivorans</name>
    <dbReference type="NCBI Taxonomy" id="2608793"/>
    <lineage>
        <taxon>Archaea</taxon>
        <taxon>Methanobacteriati</taxon>
        <taxon>Methanobacteriota</taxon>
        <taxon>Stenosarchaea group</taxon>
        <taxon>Methanomicrobia</taxon>
        <taxon>Methanosarcinales</taxon>
        <taxon>Methanosarcinales incertae sedis</taxon>
        <taxon>GOM Arc I cluster</taxon>
        <taxon>Candidatus Argoarchaeum</taxon>
    </lineage>
</organism>
<evidence type="ECO:0000313" key="3">
    <source>
        <dbReference type="EMBL" id="CAD6490740.1"/>
    </source>
</evidence>
<dbReference type="InterPro" id="IPR029060">
    <property type="entry name" value="PIN-like_dom_sf"/>
</dbReference>
<protein>
    <submittedName>
        <fullName evidence="2">PIN domain protein</fullName>
    </submittedName>
</protein>
<dbReference type="AlphaFoldDB" id="A0A811T428"/>
<dbReference type="Proteomes" id="UP000637195">
    <property type="component" value="Unassembled WGS sequence"/>
</dbReference>
<accession>A0A811T428</accession>
<reference evidence="2" key="1">
    <citation type="submission" date="2020-10" db="EMBL/GenBank/DDBJ databases">
        <authorList>
            <person name="Hahn C.J."/>
            <person name="Laso-Perez R."/>
            <person name="Vulcano F."/>
            <person name="Vaziourakis K.-M."/>
            <person name="Stokke R."/>
            <person name="Steen I.H."/>
            <person name="Teske A."/>
            <person name="Boetius A."/>
            <person name="Liebeke M."/>
            <person name="Amann R."/>
            <person name="Knittel K."/>
        </authorList>
    </citation>
    <scope>NUCLEOTIDE SEQUENCE</scope>
    <source>
        <strain evidence="2">Gfbio:e3339647-f889-4370-9287-4fb5cb688e4c:AG392E03_GoMArc1</strain>
        <strain evidence="3">Gfbio:e3339647-f889-4370-9287-4fb5cb688e4c:AG393N10_GoMArc1</strain>
    </source>
</reference>